<gene>
    <name evidence="2" type="ORF">NCTC10994_03700</name>
</gene>
<keyword evidence="3" id="KW-1185">Reference proteome</keyword>
<evidence type="ECO:0000313" key="3">
    <source>
        <dbReference type="Proteomes" id="UP000249091"/>
    </source>
</evidence>
<dbReference type="InterPro" id="IPR008497">
    <property type="entry name" value="DUF779"/>
</dbReference>
<sequence>MSPPARLLATVAAVDLLRRLVARNGSLMMHQSGGCCDGSSPMCFPDGEFLVGDRDVLVGVLDLRLGAGETLPDPPSGSDAVPVWISGSQFEVWKHTCLVLDMVPGRGAGFSLETTEGVRFLSRGGAFTDDENAELASSGVLLGRDWADGTRPAASQVPLVVSDAADACAVPQRSARETETGGGTAALAGESDPPASAW</sequence>
<feature type="region of interest" description="Disordered" evidence="1">
    <location>
        <begin position="170"/>
        <end position="198"/>
    </location>
</feature>
<proteinExistence type="predicted"/>
<dbReference type="AlphaFoldDB" id="A0A2X4XLY4"/>
<dbReference type="RefSeq" id="WP_231922905.1">
    <property type="nucleotide sequence ID" value="NZ_JAFBBL010000001.1"/>
</dbReference>
<dbReference type="EMBL" id="LS483468">
    <property type="protein sequence ID" value="SQI37654.1"/>
    <property type="molecule type" value="Genomic_DNA"/>
</dbReference>
<accession>A0A2X4XLY4</accession>
<protein>
    <submittedName>
        <fullName evidence="2">Uncharacterized protein conserved in bacteria</fullName>
    </submittedName>
</protein>
<evidence type="ECO:0000313" key="2">
    <source>
        <dbReference type="EMBL" id="SQI37654.1"/>
    </source>
</evidence>
<name>A0A2X4XLY4_9NOCA</name>
<dbReference type="STRING" id="1219011.GCA_001895045_04002"/>
<organism evidence="2 3">
    <name type="scientific">Rhodococcus coprophilus</name>
    <dbReference type="NCBI Taxonomy" id="38310"/>
    <lineage>
        <taxon>Bacteria</taxon>
        <taxon>Bacillati</taxon>
        <taxon>Actinomycetota</taxon>
        <taxon>Actinomycetes</taxon>
        <taxon>Mycobacteriales</taxon>
        <taxon>Nocardiaceae</taxon>
        <taxon>Rhodococcus</taxon>
    </lineage>
</organism>
<evidence type="ECO:0000256" key="1">
    <source>
        <dbReference type="SAM" id="MobiDB-lite"/>
    </source>
</evidence>
<dbReference type="Proteomes" id="UP000249091">
    <property type="component" value="Chromosome 1"/>
</dbReference>
<reference evidence="2 3" key="1">
    <citation type="submission" date="2018-06" db="EMBL/GenBank/DDBJ databases">
        <authorList>
            <consortium name="Pathogen Informatics"/>
            <person name="Doyle S."/>
        </authorList>
    </citation>
    <scope>NUCLEOTIDE SEQUENCE [LARGE SCALE GENOMIC DNA]</scope>
    <source>
        <strain evidence="2 3">NCTC10994</strain>
    </source>
</reference>
<dbReference type="KEGG" id="rcr:NCTC10994_03700"/>
<dbReference type="Pfam" id="PF05610">
    <property type="entry name" value="DUF779"/>
    <property type="match status" value="1"/>
</dbReference>